<evidence type="ECO:0000313" key="1">
    <source>
        <dbReference type="EMBL" id="MFC4327530.1"/>
    </source>
</evidence>
<evidence type="ECO:0000313" key="2">
    <source>
        <dbReference type="Proteomes" id="UP001595824"/>
    </source>
</evidence>
<dbReference type="RefSeq" id="WP_037895567.1">
    <property type="nucleotide sequence ID" value="NZ_JBHSDP010000008.1"/>
</dbReference>
<comment type="caution">
    <text evidence="1">The sequence shown here is derived from an EMBL/GenBank/DDBJ whole genome shotgun (WGS) entry which is preliminary data.</text>
</comment>
<sequence>MRTRTLRFGLYADEQGLAWVTGLVQEAARARGARLLGQEVRRELPGSGTGLTTAEMYDFLAEQWFYEHPGRPAGTREPVELHVRLACSLRTWRSIRKQVLTALCPEGDAPHACRVPWFAA</sequence>
<dbReference type="EMBL" id="JBHSDP010000008">
    <property type="protein sequence ID" value="MFC4327530.1"/>
    <property type="molecule type" value="Genomic_DNA"/>
</dbReference>
<protein>
    <submittedName>
        <fullName evidence="1">Uncharacterized protein</fullName>
    </submittedName>
</protein>
<keyword evidence="2" id="KW-1185">Reference proteome</keyword>
<reference evidence="2" key="1">
    <citation type="journal article" date="2019" name="Int. J. Syst. Evol. Microbiol.">
        <title>The Global Catalogue of Microorganisms (GCM) 10K type strain sequencing project: providing services to taxonomists for standard genome sequencing and annotation.</title>
        <authorList>
            <consortium name="The Broad Institute Genomics Platform"/>
            <consortium name="The Broad Institute Genome Sequencing Center for Infectious Disease"/>
            <person name="Wu L."/>
            <person name="Ma J."/>
        </authorList>
    </citation>
    <scope>NUCLEOTIDE SEQUENCE [LARGE SCALE GENOMIC DNA]</scope>
    <source>
        <strain evidence="2">PCU 347</strain>
    </source>
</reference>
<name>A0ABV8TA83_9ACTN</name>
<gene>
    <name evidence="1" type="ORF">ACFPC0_06760</name>
</gene>
<accession>A0ABV8TA83</accession>
<proteinExistence type="predicted"/>
<dbReference type="Proteomes" id="UP001595824">
    <property type="component" value="Unassembled WGS sequence"/>
</dbReference>
<organism evidence="1 2">
    <name type="scientific">Streptomyces andamanensis</name>
    <dbReference type="NCBI Taxonomy" id="1565035"/>
    <lineage>
        <taxon>Bacteria</taxon>
        <taxon>Bacillati</taxon>
        <taxon>Actinomycetota</taxon>
        <taxon>Actinomycetes</taxon>
        <taxon>Kitasatosporales</taxon>
        <taxon>Streptomycetaceae</taxon>
        <taxon>Streptomyces</taxon>
    </lineage>
</organism>